<sequence length="226" mass="24657">MEFDITKLIFMIPALMFAVIIHELGHGVIAYRLGDPTAKISGRLTFNPLPHVDPVGTLLVPIILILAKSPILFGWAKPVPINPANFRKLGYRKGMAVTAAAGPSVNFIAAVFFGISYQILSSDAVLGTLVSVFGPGIIKSVVTPLLIFFQYSVSINVILAIFNLLPIPPLDGGRVLMSILPPELEHKLEPVEQYGFIIVIILLFIGVLNIIIIPPYMYLTRILLGF</sequence>
<keyword evidence="5 15" id="KW-0645">Protease</keyword>
<dbReference type="InterPro" id="IPR008915">
    <property type="entry name" value="Peptidase_M50"/>
</dbReference>
<keyword evidence="11 15" id="KW-0482">Metalloprotease</keyword>
<dbReference type="AlphaFoldDB" id="C0QU92"/>
<evidence type="ECO:0000256" key="5">
    <source>
        <dbReference type="ARBA" id="ARBA00022670"/>
    </source>
</evidence>
<evidence type="ECO:0000256" key="12">
    <source>
        <dbReference type="ARBA" id="ARBA00023136"/>
    </source>
</evidence>
<dbReference type="RefSeq" id="WP_012676653.1">
    <property type="nucleotide sequence ID" value="NC_012440.1"/>
</dbReference>
<accession>C0QU92</accession>
<comment type="subcellular location">
    <subcellularLocation>
        <location evidence="2">Cell membrane</location>
        <topology evidence="2">Multi-pass membrane protein</topology>
    </subcellularLocation>
</comment>
<dbReference type="eggNOG" id="COG1994">
    <property type="taxonomic scope" value="Bacteria"/>
</dbReference>
<evidence type="ECO:0000259" key="14">
    <source>
        <dbReference type="Pfam" id="PF02163"/>
    </source>
</evidence>
<dbReference type="PANTHER" id="PTHR35864">
    <property type="entry name" value="ZINC METALLOPROTEASE MJ0611-RELATED"/>
    <property type="match status" value="1"/>
</dbReference>
<name>C0QU92_PERMH</name>
<dbReference type="GO" id="GO:0006508">
    <property type="term" value="P:proteolysis"/>
    <property type="evidence" value="ECO:0007669"/>
    <property type="project" value="UniProtKB-KW"/>
</dbReference>
<dbReference type="HOGENOM" id="CLU_086979_1_1_0"/>
<keyword evidence="8" id="KW-0378">Hydrolase</keyword>
<feature type="domain" description="Peptidase M50" evidence="14">
    <location>
        <begin position="12"/>
        <end position="203"/>
    </location>
</feature>
<evidence type="ECO:0000313" key="15">
    <source>
        <dbReference type="EMBL" id="ACO04415.1"/>
    </source>
</evidence>
<evidence type="ECO:0000256" key="7">
    <source>
        <dbReference type="ARBA" id="ARBA00022723"/>
    </source>
</evidence>
<evidence type="ECO:0000256" key="13">
    <source>
        <dbReference type="SAM" id="Phobius"/>
    </source>
</evidence>
<keyword evidence="9" id="KW-0862">Zinc</keyword>
<organism evidence="15 16">
    <name type="scientific">Persephonella marina (strain DSM 14350 / EX-H1)</name>
    <dbReference type="NCBI Taxonomy" id="123214"/>
    <lineage>
        <taxon>Bacteria</taxon>
        <taxon>Pseudomonadati</taxon>
        <taxon>Aquificota</taxon>
        <taxon>Aquificia</taxon>
        <taxon>Aquificales</taxon>
        <taxon>Hydrogenothermaceae</taxon>
        <taxon>Persephonella</taxon>
    </lineage>
</organism>
<protein>
    <submittedName>
        <fullName evidence="15">Putative membrane-associated zinc metalloprotease</fullName>
    </submittedName>
</protein>
<evidence type="ECO:0000256" key="6">
    <source>
        <dbReference type="ARBA" id="ARBA00022692"/>
    </source>
</evidence>
<keyword evidence="7" id="KW-0479">Metal-binding</keyword>
<dbReference type="EMBL" id="CP001230">
    <property type="protein sequence ID" value="ACO04415.1"/>
    <property type="molecule type" value="Genomic_DNA"/>
</dbReference>
<dbReference type="GO" id="GO:0008237">
    <property type="term" value="F:metallopeptidase activity"/>
    <property type="evidence" value="ECO:0007669"/>
    <property type="project" value="UniProtKB-KW"/>
</dbReference>
<dbReference type="OrthoDB" id="9800627at2"/>
<dbReference type="PANTHER" id="PTHR35864:SF1">
    <property type="entry name" value="ZINC METALLOPROTEASE YWHC-RELATED"/>
    <property type="match status" value="1"/>
</dbReference>
<evidence type="ECO:0000256" key="8">
    <source>
        <dbReference type="ARBA" id="ARBA00022801"/>
    </source>
</evidence>
<dbReference type="CDD" id="cd06158">
    <property type="entry name" value="S2P-M50_like_1"/>
    <property type="match status" value="1"/>
</dbReference>
<dbReference type="GO" id="GO:0046872">
    <property type="term" value="F:metal ion binding"/>
    <property type="evidence" value="ECO:0007669"/>
    <property type="project" value="UniProtKB-KW"/>
</dbReference>
<keyword evidence="12 13" id="KW-0472">Membrane</keyword>
<keyword evidence="10 13" id="KW-1133">Transmembrane helix</keyword>
<evidence type="ECO:0000256" key="10">
    <source>
        <dbReference type="ARBA" id="ARBA00022989"/>
    </source>
</evidence>
<dbReference type="InterPro" id="IPR052348">
    <property type="entry name" value="Metallopeptidase_M50B"/>
</dbReference>
<feature type="transmembrane region" description="Helical" evidence="13">
    <location>
        <begin position="54"/>
        <end position="73"/>
    </location>
</feature>
<proteinExistence type="inferred from homology"/>
<dbReference type="STRING" id="123214.PERMA_0467"/>
<evidence type="ECO:0000256" key="11">
    <source>
        <dbReference type="ARBA" id="ARBA00023049"/>
    </source>
</evidence>
<feature type="transmembrane region" description="Helical" evidence="13">
    <location>
        <begin position="194"/>
        <end position="219"/>
    </location>
</feature>
<feature type="transmembrane region" description="Helical" evidence="13">
    <location>
        <begin position="119"/>
        <end position="138"/>
    </location>
</feature>
<evidence type="ECO:0000256" key="4">
    <source>
        <dbReference type="ARBA" id="ARBA00022475"/>
    </source>
</evidence>
<comment type="similarity">
    <text evidence="3">Belongs to the peptidase M50B family.</text>
</comment>
<keyword evidence="4" id="KW-1003">Cell membrane</keyword>
<evidence type="ECO:0000256" key="2">
    <source>
        <dbReference type="ARBA" id="ARBA00004651"/>
    </source>
</evidence>
<dbReference type="GO" id="GO:0005886">
    <property type="term" value="C:plasma membrane"/>
    <property type="evidence" value="ECO:0007669"/>
    <property type="project" value="UniProtKB-SubCell"/>
</dbReference>
<evidence type="ECO:0000313" key="16">
    <source>
        <dbReference type="Proteomes" id="UP000001366"/>
    </source>
</evidence>
<feature type="transmembrane region" description="Helical" evidence="13">
    <location>
        <begin position="145"/>
        <end position="167"/>
    </location>
</feature>
<dbReference type="Pfam" id="PF02163">
    <property type="entry name" value="Peptidase_M50"/>
    <property type="match status" value="1"/>
</dbReference>
<feature type="transmembrane region" description="Helical" evidence="13">
    <location>
        <begin position="12"/>
        <end position="34"/>
    </location>
</feature>
<dbReference type="PaxDb" id="123214-PERMA_0467"/>
<dbReference type="Proteomes" id="UP000001366">
    <property type="component" value="Chromosome"/>
</dbReference>
<gene>
    <name evidence="15" type="ordered locus">PERMA_0467</name>
</gene>
<comment type="cofactor">
    <cofactor evidence="1">
        <name>Zn(2+)</name>
        <dbReference type="ChEBI" id="CHEBI:29105"/>
    </cofactor>
</comment>
<feature type="transmembrane region" description="Helical" evidence="13">
    <location>
        <begin position="94"/>
        <end position="113"/>
    </location>
</feature>
<reference evidence="15 16" key="1">
    <citation type="journal article" date="2009" name="J. Bacteriol.">
        <title>Complete and draft genome sequences of six members of the Aquificales.</title>
        <authorList>
            <person name="Reysenbach A.L."/>
            <person name="Hamamura N."/>
            <person name="Podar M."/>
            <person name="Griffiths E."/>
            <person name="Ferreira S."/>
            <person name="Hochstein R."/>
            <person name="Heidelberg J."/>
            <person name="Johnson J."/>
            <person name="Mead D."/>
            <person name="Pohorille A."/>
            <person name="Sarmiento M."/>
            <person name="Schweighofer K."/>
            <person name="Seshadri R."/>
            <person name="Voytek M.A."/>
        </authorList>
    </citation>
    <scope>NUCLEOTIDE SEQUENCE [LARGE SCALE GENOMIC DNA]</scope>
    <source>
        <strain evidence="16">DSM 14350 / EX-H1</strain>
    </source>
</reference>
<dbReference type="InterPro" id="IPR044537">
    <property type="entry name" value="Rip2-like"/>
</dbReference>
<evidence type="ECO:0000256" key="3">
    <source>
        <dbReference type="ARBA" id="ARBA00007931"/>
    </source>
</evidence>
<dbReference type="KEGG" id="pmx:PERMA_0467"/>
<keyword evidence="16" id="KW-1185">Reference proteome</keyword>
<evidence type="ECO:0000256" key="9">
    <source>
        <dbReference type="ARBA" id="ARBA00022833"/>
    </source>
</evidence>
<evidence type="ECO:0000256" key="1">
    <source>
        <dbReference type="ARBA" id="ARBA00001947"/>
    </source>
</evidence>
<keyword evidence="6 13" id="KW-0812">Transmembrane</keyword>